<evidence type="ECO:0000313" key="3">
    <source>
        <dbReference type="EMBL" id="KAJ7786590.1"/>
    </source>
</evidence>
<comment type="caution">
    <text evidence="3">The sequence shown here is derived from an EMBL/GenBank/DDBJ whole genome shotgun (WGS) entry which is preliminary data.</text>
</comment>
<evidence type="ECO:0000313" key="4">
    <source>
        <dbReference type="Proteomes" id="UP001215598"/>
    </source>
</evidence>
<evidence type="ECO:0000259" key="2">
    <source>
        <dbReference type="Pfam" id="PF07714"/>
    </source>
</evidence>
<feature type="region of interest" description="Disordered" evidence="1">
    <location>
        <begin position="87"/>
        <end position="153"/>
    </location>
</feature>
<dbReference type="PROSITE" id="PS00109">
    <property type="entry name" value="PROTEIN_KINASE_TYR"/>
    <property type="match status" value="1"/>
</dbReference>
<feature type="compositionally biased region" description="Polar residues" evidence="1">
    <location>
        <begin position="95"/>
        <end position="108"/>
    </location>
</feature>
<dbReference type="InterPro" id="IPR011009">
    <property type="entry name" value="Kinase-like_dom_sf"/>
</dbReference>
<feature type="compositionally biased region" description="Basic and acidic residues" evidence="1">
    <location>
        <begin position="117"/>
        <end position="128"/>
    </location>
</feature>
<gene>
    <name evidence="3" type="ORF">B0H16DRAFT_1490977</name>
</gene>
<dbReference type="SUPFAM" id="SSF56112">
    <property type="entry name" value="Protein kinase-like (PK-like)"/>
    <property type="match status" value="1"/>
</dbReference>
<name>A0AAD7KJY4_9AGAR</name>
<dbReference type="InterPro" id="IPR008266">
    <property type="entry name" value="Tyr_kinase_AS"/>
</dbReference>
<dbReference type="Pfam" id="PF07714">
    <property type="entry name" value="PK_Tyr_Ser-Thr"/>
    <property type="match status" value="1"/>
</dbReference>
<dbReference type="InterPro" id="IPR001245">
    <property type="entry name" value="Ser-Thr/Tyr_kinase_cat_dom"/>
</dbReference>
<dbReference type="GO" id="GO:0004672">
    <property type="term" value="F:protein kinase activity"/>
    <property type="evidence" value="ECO:0007669"/>
    <property type="project" value="InterPro"/>
</dbReference>
<keyword evidence="4" id="KW-1185">Reference proteome</keyword>
<sequence length="511" mass="56103">MKSFRSTFLNPHYIPSPFLEIIHEMSRHTFVNTEVKFNTEATQEVARNISKLTGSTKDGKLFFAKLEKALSDCPSSSDWSSEPIAASAALPTPPRQSSRSMGLAQYTTADVRDQEDEIHTPELKRAREDEDPAYIGEPHPKKPKPSTETGANKTARSWIQQTWAQSAATNTTFMRLLGMNWEMVGFRHRASGTLYLTTLQPYVPGTPFYEQYGKVQIALKVAALIDWRERHTPDGNAGEIGGTGQRQVDTATQLRAAAPLHGPATFSSSPFLERRFSASPDSEKKNHSITPGRAEDMKATAQPLHTLRMWVQCRIYDSMYPALFVNTTRAAGRSAEQLANDASLLSDGASVSLRQEIIPGVAYGGTCPVFAKFAFPGDEGKTDYLLNEYTVYLALEPLLSVGIPSAFGLFDSVDEGGPRVLLLSLRRAIMSKAILGDIHRAGYVHNDLAPRNLLLSDAGIAQITDFGLSFKGSQEAMEIEMEEMERFAGGVLVAAVVRPGNGRLTGTTRVR</sequence>
<dbReference type="AlphaFoldDB" id="A0AAD7KJY4"/>
<accession>A0AAD7KJY4</accession>
<organism evidence="3 4">
    <name type="scientific">Mycena metata</name>
    <dbReference type="NCBI Taxonomy" id="1033252"/>
    <lineage>
        <taxon>Eukaryota</taxon>
        <taxon>Fungi</taxon>
        <taxon>Dikarya</taxon>
        <taxon>Basidiomycota</taxon>
        <taxon>Agaricomycotina</taxon>
        <taxon>Agaricomycetes</taxon>
        <taxon>Agaricomycetidae</taxon>
        <taxon>Agaricales</taxon>
        <taxon>Marasmiineae</taxon>
        <taxon>Mycenaceae</taxon>
        <taxon>Mycena</taxon>
    </lineage>
</organism>
<dbReference type="Gene3D" id="1.10.510.10">
    <property type="entry name" value="Transferase(Phosphotransferase) domain 1"/>
    <property type="match status" value="1"/>
</dbReference>
<feature type="domain" description="Serine-threonine/tyrosine-protein kinase catalytic" evidence="2">
    <location>
        <begin position="439"/>
        <end position="476"/>
    </location>
</feature>
<dbReference type="EMBL" id="JARKIB010000001">
    <property type="protein sequence ID" value="KAJ7786590.1"/>
    <property type="molecule type" value="Genomic_DNA"/>
</dbReference>
<reference evidence="3" key="1">
    <citation type="submission" date="2023-03" db="EMBL/GenBank/DDBJ databases">
        <title>Massive genome expansion in bonnet fungi (Mycena s.s.) driven by repeated elements and novel gene families across ecological guilds.</title>
        <authorList>
            <consortium name="Lawrence Berkeley National Laboratory"/>
            <person name="Harder C.B."/>
            <person name="Miyauchi S."/>
            <person name="Viragh M."/>
            <person name="Kuo A."/>
            <person name="Thoen E."/>
            <person name="Andreopoulos B."/>
            <person name="Lu D."/>
            <person name="Skrede I."/>
            <person name="Drula E."/>
            <person name="Henrissat B."/>
            <person name="Morin E."/>
            <person name="Kohler A."/>
            <person name="Barry K."/>
            <person name="LaButti K."/>
            <person name="Morin E."/>
            <person name="Salamov A."/>
            <person name="Lipzen A."/>
            <person name="Mereny Z."/>
            <person name="Hegedus B."/>
            <person name="Baldrian P."/>
            <person name="Stursova M."/>
            <person name="Weitz H."/>
            <person name="Taylor A."/>
            <person name="Grigoriev I.V."/>
            <person name="Nagy L.G."/>
            <person name="Martin F."/>
            <person name="Kauserud H."/>
        </authorList>
    </citation>
    <scope>NUCLEOTIDE SEQUENCE</scope>
    <source>
        <strain evidence="3">CBHHK182m</strain>
    </source>
</reference>
<protein>
    <recommendedName>
        <fullName evidence="2">Serine-threonine/tyrosine-protein kinase catalytic domain-containing protein</fullName>
    </recommendedName>
</protein>
<dbReference type="Proteomes" id="UP001215598">
    <property type="component" value="Unassembled WGS sequence"/>
</dbReference>
<evidence type="ECO:0000256" key="1">
    <source>
        <dbReference type="SAM" id="MobiDB-lite"/>
    </source>
</evidence>
<proteinExistence type="predicted"/>